<dbReference type="EMBL" id="CP076022">
    <property type="protein sequence ID" value="QWC10885.1"/>
    <property type="molecule type" value="Genomic_DNA"/>
</dbReference>
<sequence>MSPENENRQQGQPAHRKEEAAAEDTRLLTAAETAGGALPPPAVPVPESELHPESSDESVLRRIVSGNALVSVLSVLMALIVGGLLIALTDEDVASAASYFFSRPGDLFAAAWSAASGAYIALFQGSVFNFEAESFSRMIYPLTQTLTVATPLICAGLGVALAFRAGLFNIGAQGQILIGATMAAWVGFSWHLPVGLHLLVVVIAGAVGGALWGGIAGLLKARTGAHEVIVTIMLNYIAIQLVLFLLTTPGFQRPGSTNPISPQLDTTAMFPPLLGSGFRLHWGFVMAVAATVFIWWLLNRSTVGFELRAVGANPAAARNAGISTTKGYVIVMLIAGALAGLAGVAQVSGTEKVLTSGVAASFGFDAITVALLGRSSPWGTFAAGILFGAFRAGGVTMQTSTGTNIDIVLVVQSLIVLFIAAPPLVRSLFRIPPPGAFKTSGKRTTKNTEAAGGKA</sequence>
<dbReference type="InterPro" id="IPR001851">
    <property type="entry name" value="ABC_transp_permease"/>
</dbReference>
<evidence type="ECO:0000256" key="2">
    <source>
        <dbReference type="ARBA" id="ARBA00022475"/>
    </source>
</evidence>
<feature type="transmembrane region" description="Helical" evidence="7">
    <location>
        <begin position="280"/>
        <end position="298"/>
    </location>
</feature>
<dbReference type="PANTHER" id="PTHR47089">
    <property type="entry name" value="ABC TRANSPORTER, PERMEASE PROTEIN"/>
    <property type="match status" value="1"/>
</dbReference>
<evidence type="ECO:0000313" key="8">
    <source>
        <dbReference type="EMBL" id="QWC10885.1"/>
    </source>
</evidence>
<feature type="transmembrane region" description="Helical" evidence="7">
    <location>
        <begin position="405"/>
        <end position="425"/>
    </location>
</feature>
<accession>A0A975M6K7</accession>
<comment type="subcellular location">
    <subcellularLocation>
        <location evidence="1">Cell membrane</location>
        <topology evidence="1">Multi-pass membrane protein</topology>
    </subcellularLocation>
</comment>
<feature type="compositionally biased region" description="Basic and acidic residues" evidence="6">
    <location>
        <begin position="15"/>
        <end position="26"/>
    </location>
</feature>
<evidence type="ECO:0000256" key="7">
    <source>
        <dbReference type="SAM" id="Phobius"/>
    </source>
</evidence>
<gene>
    <name evidence="8" type="ORF">KKR91_04540</name>
</gene>
<feature type="compositionally biased region" description="Low complexity" evidence="6">
    <location>
        <begin position="27"/>
        <end position="37"/>
    </location>
</feature>
<evidence type="ECO:0000256" key="4">
    <source>
        <dbReference type="ARBA" id="ARBA00022989"/>
    </source>
</evidence>
<keyword evidence="5 7" id="KW-0472">Membrane</keyword>
<feature type="transmembrane region" description="Helical" evidence="7">
    <location>
        <begin position="68"/>
        <end position="87"/>
    </location>
</feature>
<keyword evidence="9" id="KW-1185">Reference proteome</keyword>
<proteinExistence type="predicted"/>
<organism evidence="8 9">
    <name type="scientific">Arthrobacter jiangjiafuii</name>
    <dbReference type="NCBI Taxonomy" id="2817475"/>
    <lineage>
        <taxon>Bacteria</taxon>
        <taxon>Bacillati</taxon>
        <taxon>Actinomycetota</taxon>
        <taxon>Actinomycetes</taxon>
        <taxon>Micrococcales</taxon>
        <taxon>Micrococcaceae</taxon>
        <taxon>Arthrobacter</taxon>
    </lineage>
</organism>
<dbReference type="AlphaFoldDB" id="A0A975M6K7"/>
<feature type="transmembrane region" description="Helical" evidence="7">
    <location>
        <begin position="228"/>
        <end position="246"/>
    </location>
</feature>
<dbReference type="KEGG" id="ajg:KKR91_04540"/>
<reference evidence="8 9" key="1">
    <citation type="submission" date="2021-05" db="EMBL/GenBank/DDBJ databases">
        <title>Novel species in genus Arthrobacter.</title>
        <authorList>
            <person name="Zhang G."/>
        </authorList>
    </citation>
    <scope>NUCLEOTIDE SEQUENCE [LARGE SCALE GENOMIC DNA]</scope>
    <source>
        <strain evidence="9">zg-ZUI227</strain>
    </source>
</reference>
<keyword evidence="4 7" id="KW-1133">Transmembrane helix</keyword>
<dbReference type="CDD" id="cd06580">
    <property type="entry name" value="TM_PBP1_transp_TpRbsC_like"/>
    <property type="match status" value="1"/>
</dbReference>
<dbReference type="GO" id="GO:0022857">
    <property type="term" value="F:transmembrane transporter activity"/>
    <property type="evidence" value="ECO:0007669"/>
    <property type="project" value="InterPro"/>
</dbReference>
<feature type="transmembrane region" description="Helical" evidence="7">
    <location>
        <begin position="328"/>
        <end position="347"/>
    </location>
</feature>
<dbReference type="GO" id="GO:0005886">
    <property type="term" value="C:plasma membrane"/>
    <property type="evidence" value="ECO:0007669"/>
    <property type="project" value="UniProtKB-SubCell"/>
</dbReference>
<protein>
    <submittedName>
        <fullName evidence="8">ABC transporter permease</fullName>
    </submittedName>
</protein>
<evidence type="ECO:0000256" key="3">
    <source>
        <dbReference type="ARBA" id="ARBA00022692"/>
    </source>
</evidence>
<keyword evidence="2" id="KW-1003">Cell membrane</keyword>
<feature type="transmembrane region" description="Helical" evidence="7">
    <location>
        <begin position="175"/>
        <end position="192"/>
    </location>
</feature>
<feature type="transmembrane region" description="Helical" evidence="7">
    <location>
        <begin position="380"/>
        <end position="399"/>
    </location>
</feature>
<name>A0A975M6K7_9MICC</name>
<dbReference type="Proteomes" id="UP000676885">
    <property type="component" value="Chromosome"/>
</dbReference>
<evidence type="ECO:0000256" key="5">
    <source>
        <dbReference type="ARBA" id="ARBA00023136"/>
    </source>
</evidence>
<dbReference type="PANTHER" id="PTHR47089:SF1">
    <property type="entry name" value="GUANOSINE ABC TRANSPORTER PERMEASE PROTEIN NUPP"/>
    <property type="match status" value="1"/>
</dbReference>
<feature type="transmembrane region" description="Helical" evidence="7">
    <location>
        <begin position="198"/>
        <end position="219"/>
    </location>
</feature>
<feature type="transmembrane region" description="Helical" evidence="7">
    <location>
        <begin position="107"/>
        <end position="127"/>
    </location>
</feature>
<evidence type="ECO:0000256" key="6">
    <source>
        <dbReference type="SAM" id="MobiDB-lite"/>
    </source>
</evidence>
<keyword evidence="3 7" id="KW-0812">Transmembrane</keyword>
<dbReference type="Pfam" id="PF02653">
    <property type="entry name" value="BPD_transp_2"/>
    <property type="match status" value="1"/>
</dbReference>
<evidence type="ECO:0000313" key="9">
    <source>
        <dbReference type="Proteomes" id="UP000676885"/>
    </source>
</evidence>
<dbReference type="RefSeq" id="WP_210230222.1">
    <property type="nucleotide sequence ID" value="NZ_CP076022.1"/>
</dbReference>
<feature type="region of interest" description="Disordered" evidence="6">
    <location>
        <begin position="1"/>
        <end position="56"/>
    </location>
</feature>
<evidence type="ECO:0000256" key="1">
    <source>
        <dbReference type="ARBA" id="ARBA00004651"/>
    </source>
</evidence>